<evidence type="ECO:0000313" key="4">
    <source>
        <dbReference type="Proteomes" id="UP001215151"/>
    </source>
</evidence>
<gene>
    <name evidence="3" type="ORF">ONZ51_g702</name>
</gene>
<evidence type="ECO:0000256" key="1">
    <source>
        <dbReference type="ARBA" id="ARBA00009995"/>
    </source>
</evidence>
<name>A0AAD7U311_9APHY</name>
<dbReference type="GO" id="GO:0035251">
    <property type="term" value="F:UDP-glucosyltransferase activity"/>
    <property type="evidence" value="ECO:0007669"/>
    <property type="project" value="TreeGrafter"/>
</dbReference>
<evidence type="ECO:0000256" key="2">
    <source>
        <dbReference type="ARBA" id="ARBA00022679"/>
    </source>
</evidence>
<comment type="similarity">
    <text evidence="1">Belongs to the UDP-glycosyltransferase family.</text>
</comment>
<organism evidence="3 4">
    <name type="scientific">Trametes cubensis</name>
    <dbReference type="NCBI Taxonomy" id="1111947"/>
    <lineage>
        <taxon>Eukaryota</taxon>
        <taxon>Fungi</taxon>
        <taxon>Dikarya</taxon>
        <taxon>Basidiomycota</taxon>
        <taxon>Agaricomycotina</taxon>
        <taxon>Agaricomycetes</taxon>
        <taxon>Polyporales</taxon>
        <taxon>Polyporaceae</taxon>
        <taxon>Trametes</taxon>
    </lineage>
</organism>
<dbReference type="Gene3D" id="3.40.50.2000">
    <property type="entry name" value="Glycogen Phosphorylase B"/>
    <property type="match status" value="2"/>
</dbReference>
<dbReference type="EMBL" id="JAPEVG010000008">
    <property type="protein sequence ID" value="KAJ8497169.1"/>
    <property type="molecule type" value="Genomic_DNA"/>
</dbReference>
<dbReference type="CDD" id="cd03784">
    <property type="entry name" value="GT1_Gtf-like"/>
    <property type="match status" value="1"/>
</dbReference>
<reference evidence="3" key="1">
    <citation type="submission" date="2022-11" db="EMBL/GenBank/DDBJ databases">
        <title>Genome Sequence of Cubamyces cubensis.</title>
        <authorList>
            <person name="Buettner E."/>
        </authorList>
    </citation>
    <scope>NUCLEOTIDE SEQUENCE</scope>
    <source>
        <strain evidence="3">MPL-01</strain>
    </source>
</reference>
<evidence type="ECO:0000313" key="3">
    <source>
        <dbReference type="EMBL" id="KAJ8497169.1"/>
    </source>
</evidence>
<dbReference type="Proteomes" id="UP001215151">
    <property type="component" value="Unassembled WGS sequence"/>
</dbReference>
<dbReference type="Pfam" id="PF00201">
    <property type="entry name" value="UDPGT"/>
    <property type="match status" value="1"/>
</dbReference>
<evidence type="ECO:0008006" key="5">
    <source>
        <dbReference type="Google" id="ProtNLM"/>
    </source>
</evidence>
<comment type="caution">
    <text evidence="3">The sequence shown here is derived from an EMBL/GenBank/DDBJ whole genome shotgun (WGS) entry which is preliminary data.</text>
</comment>
<dbReference type="InterPro" id="IPR002213">
    <property type="entry name" value="UDP_glucos_trans"/>
</dbReference>
<dbReference type="AlphaFoldDB" id="A0AAD7U311"/>
<proteinExistence type="inferred from homology"/>
<keyword evidence="2" id="KW-0808">Transferase</keyword>
<protein>
    <recommendedName>
        <fullName evidence="5">Glycosyltransferase family 1 protein</fullName>
    </recommendedName>
</protein>
<dbReference type="SUPFAM" id="SSF53756">
    <property type="entry name" value="UDP-Glycosyltransferase/glycogen phosphorylase"/>
    <property type="match status" value="1"/>
</dbReference>
<keyword evidence="4" id="KW-1185">Reference proteome</keyword>
<sequence length="509" mass="56404">MTILSHNHVVAFPVQAWGHCRPLITLAARFVTLRPVHVTFLTTNRYYDKVKAELARNFGHGEETRANKVRVISIGDWQSDACNESFKAVWAKLCAAEEIKCAKTAITHDALPEPQAAIVDAFAVAPVATIRKMSGNTVKIYGWYPASTLAMFYLLGPERWGGMGDVHAKAQVEAQQTGRSYEEVVFEMLYVPKGEVVEVPGLPPMYDYEYHPQDFPVPADIGIGIFPRVYQALRSCDGMFLFTAESYEPEAVAASKSWLAETGRSAYACGPLLPPTGSHAVLYEKKQSKQGIEIQNFLDATLSKSGEKSLLYISLGSHFWPVKTPEKLWAFLDVVIESNIPFIMSHAPYTDYIPSQVREKVGVYGKGLLSAWSPQQTILEHPATGWYVTHGGHNGVNEAIHAGVPMILWPFVGDQPLNAIHISETLQVGYELLEVRTGYGLKQIYRNGRRPLGTLDAVKNEARNVLAKAFGEDGALKRERLKALTRALDHEWEAGGTSLRDVTAFLDSL</sequence>
<accession>A0AAD7U311</accession>
<dbReference type="PANTHER" id="PTHR48047">
    <property type="entry name" value="GLYCOSYLTRANSFERASE"/>
    <property type="match status" value="1"/>
</dbReference>